<dbReference type="PROSITE" id="PS51140">
    <property type="entry name" value="CUE"/>
    <property type="match status" value="1"/>
</dbReference>
<dbReference type="EMBL" id="MNPL01024609">
    <property type="protein sequence ID" value="OQR68457.1"/>
    <property type="molecule type" value="Genomic_DNA"/>
</dbReference>
<dbReference type="GO" id="GO:0031624">
    <property type="term" value="F:ubiquitin conjugating enzyme binding"/>
    <property type="evidence" value="ECO:0007669"/>
    <property type="project" value="TreeGrafter"/>
</dbReference>
<dbReference type="PROSITE" id="PS50004">
    <property type="entry name" value="C2"/>
    <property type="match status" value="1"/>
</dbReference>
<dbReference type="Gene3D" id="2.60.40.150">
    <property type="entry name" value="C2 domain"/>
    <property type="match status" value="1"/>
</dbReference>
<evidence type="ECO:0000259" key="7">
    <source>
        <dbReference type="PROSITE" id="PS51140"/>
    </source>
</evidence>
<dbReference type="Pfam" id="PF02845">
    <property type="entry name" value="CUE"/>
    <property type="match status" value="1"/>
</dbReference>
<dbReference type="InterPro" id="IPR037301">
    <property type="entry name" value="Tollip_C2"/>
</dbReference>
<dbReference type="SMART" id="SM00239">
    <property type="entry name" value="C2"/>
    <property type="match status" value="1"/>
</dbReference>
<name>A0A1V9X4P2_9ACAR</name>
<reference evidence="8 9" key="1">
    <citation type="journal article" date="2017" name="Gigascience">
        <title>Draft genome of the honey bee ectoparasitic mite, Tropilaelaps mercedesae, is shaped by the parasitic life history.</title>
        <authorList>
            <person name="Dong X."/>
            <person name="Armstrong S.D."/>
            <person name="Xia D."/>
            <person name="Makepeace B.L."/>
            <person name="Darby A.C."/>
            <person name="Kadowaki T."/>
        </authorList>
    </citation>
    <scope>NUCLEOTIDE SEQUENCE [LARGE SCALE GENOMIC DNA]</scope>
    <source>
        <strain evidence="8">Wuxi-XJTLU</strain>
    </source>
</reference>
<dbReference type="OrthoDB" id="9942608at2759"/>
<feature type="domain" description="C2" evidence="6">
    <location>
        <begin position="88"/>
        <end position="211"/>
    </location>
</feature>
<feature type="domain" description="CUE" evidence="7">
    <location>
        <begin position="319"/>
        <end position="362"/>
    </location>
</feature>
<dbReference type="GO" id="GO:0006511">
    <property type="term" value="P:ubiquitin-dependent protein catabolic process"/>
    <property type="evidence" value="ECO:0007669"/>
    <property type="project" value="TreeGrafter"/>
</dbReference>
<dbReference type="PANTHER" id="PTHR16461">
    <property type="entry name" value="TOLL-INTERACTING PROTEIN"/>
    <property type="match status" value="1"/>
</dbReference>
<dbReference type="STRING" id="418985.A0A1V9X4P2"/>
<dbReference type="GO" id="GO:0045087">
    <property type="term" value="P:innate immune response"/>
    <property type="evidence" value="ECO:0007669"/>
    <property type="project" value="UniProtKB-KW"/>
</dbReference>
<evidence type="ECO:0000313" key="9">
    <source>
        <dbReference type="Proteomes" id="UP000192247"/>
    </source>
</evidence>
<keyword evidence="9" id="KW-1185">Reference proteome</keyword>
<evidence type="ECO:0000256" key="5">
    <source>
        <dbReference type="ARBA" id="ARBA00023198"/>
    </source>
</evidence>
<proteinExistence type="inferred from homology"/>
<accession>A0A1V9X4P2</accession>
<organism evidence="8 9">
    <name type="scientific">Tropilaelaps mercedesae</name>
    <dbReference type="NCBI Taxonomy" id="418985"/>
    <lineage>
        <taxon>Eukaryota</taxon>
        <taxon>Metazoa</taxon>
        <taxon>Ecdysozoa</taxon>
        <taxon>Arthropoda</taxon>
        <taxon>Chelicerata</taxon>
        <taxon>Arachnida</taxon>
        <taxon>Acari</taxon>
        <taxon>Parasitiformes</taxon>
        <taxon>Mesostigmata</taxon>
        <taxon>Gamasina</taxon>
        <taxon>Dermanyssoidea</taxon>
        <taxon>Laelapidae</taxon>
        <taxon>Tropilaelaps</taxon>
    </lineage>
</organism>
<dbReference type="InterPro" id="IPR035892">
    <property type="entry name" value="C2_domain_sf"/>
</dbReference>
<dbReference type="InterPro" id="IPR009060">
    <property type="entry name" value="UBA-like_sf"/>
</dbReference>
<dbReference type="GO" id="GO:0006914">
    <property type="term" value="P:autophagy"/>
    <property type="evidence" value="ECO:0007669"/>
    <property type="project" value="UniProtKB-KW"/>
</dbReference>
<keyword evidence="3" id="KW-0391">Immunity</keyword>
<dbReference type="GO" id="GO:0043130">
    <property type="term" value="F:ubiquitin binding"/>
    <property type="evidence" value="ECO:0007669"/>
    <property type="project" value="InterPro"/>
</dbReference>
<dbReference type="AlphaFoldDB" id="A0A1V9X4P2"/>
<evidence type="ECO:0000256" key="2">
    <source>
        <dbReference type="ARBA" id="ARBA00022588"/>
    </source>
</evidence>
<evidence type="ECO:0000256" key="4">
    <source>
        <dbReference type="ARBA" id="ARBA00023006"/>
    </source>
</evidence>
<evidence type="ECO:0000259" key="6">
    <source>
        <dbReference type="PROSITE" id="PS50004"/>
    </source>
</evidence>
<keyword evidence="4" id="KW-0072">Autophagy</keyword>
<dbReference type="SMART" id="SM00546">
    <property type="entry name" value="CUE"/>
    <property type="match status" value="1"/>
</dbReference>
<dbReference type="Gene3D" id="1.10.8.10">
    <property type="entry name" value="DNA helicase RuvA subunit, C-terminal domain"/>
    <property type="match status" value="1"/>
</dbReference>
<dbReference type="PANTHER" id="PTHR16461:SF5">
    <property type="entry name" value="TOLL-INTERACTING PROTEIN"/>
    <property type="match status" value="1"/>
</dbReference>
<dbReference type="InterPro" id="IPR000008">
    <property type="entry name" value="C2_dom"/>
</dbReference>
<evidence type="ECO:0000256" key="3">
    <source>
        <dbReference type="ARBA" id="ARBA00022859"/>
    </source>
</evidence>
<gene>
    <name evidence="8" type="ORF">BIW11_12902</name>
</gene>
<protein>
    <submittedName>
        <fullName evidence="8">Toll-interacting protein-like</fullName>
    </submittedName>
</protein>
<dbReference type="GO" id="GO:0005737">
    <property type="term" value="C:cytoplasm"/>
    <property type="evidence" value="ECO:0007669"/>
    <property type="project" value="TreeGrafter"/>
</dbReference>
<dbReference type="SUPFAM" id="SSF46934">
    <property type="entry name" value="UBA-like"/>
    <property type="match status" value="1"/>
</dbReference>
<sequence>MMGFVFLPYFCGTPEQRPRLRRFEFFAEKKKSWPSFFEPTRVFIGELPDDFLRLDPIVISQANNGDSSRTVPQQGLSPDSVRARQIALDEQTAVAMQRQMDQMLTAAAPIGRLTLTVVEARLVKNYGMTRMDPYVRLRIGHNIYETHTHYNGAKNPRWDKAFHCFIPPGVTGFVIEIFDECAFTASEKIAWAYVPIPEAVLTCGETQEEWVPLNGKQGDAKEGAINIVMSYTLIPRGAVLAPQVMYLNGNPVPTTAFGFGPAVRPVAATVMPGVVSVQPETAVGSPTATSTPASIQTPVGLVGGQQVVQSIQPPPPPKITDNDIKQLQEMFPSIERPVIESVLESHRGNKNLAISDLLLLVE</sequence>
<dbReference type="InterPro" id="IPR003892">
    <property type="entry name" value="CUE"/>
</dbReference>
<dbReference type="Pfam" id="PF00168">
    <property type="entry name" value="C2"/>
    <property type="match status" value="1"/>
</dbReference>
<dbReference type="InParanoid" id="A0A1V9X4P2"/>
<dbReference type="Proteomes" id="UP000192247">
    <property type="component" value="Unassembled WGS sequence"/>
</dbReference>
<comment type="similarity">
    <text evidence="1">Belongs to the tollip family.</text>
</comment>
<comment type="caution">
    <text evidence="8">The sequence shown here is derived from an EMBL/GenBank/DDBJ whole genome shotgun (WGS) entry which is preliminary data.</text>
</comment>
<dbReference type="CDD" id="cd04016">
    <property type="entry name" value="C2_Tollip"/>
    <property type="match status" value="1"/>
</dbReference>
<keyword evidence="5" id="KW-0395">Inflammatory response</keyword>
<dbReference type="SUPFAM" id="SSF49562">
    <property type="entry name" value="C2 domain (Calcium/lipid-binding domain, CaLB)"/>
    <property type="match status" value="1"/>
</dbReference>
<evidence type="ECO:0000313" key="8">
    <source>
        <dbReference type="EMBL" id="OQR68457.1"/>
    </source>
</evidence>
<keyword evidence="2" id="KW-0399">Innate immunity</keyword>
<evidence type="ECO:0000256" key="1">
    <source>
        <dbReference type="ARBA" id="ARBA00009278"/>
    </source>
</evidence>